<reference evidence="4 5" key="1">
    <citation type="journal article" date="2014" name="PLoS Genet.">
        <title>Analysis of the Phlebiopsis gigantea genome, transcriptome and secretome provides insight into its pioneer colonization strategies of wood.</title>
        <authorList>
            <person name="Hori C."/>
            <person name="Ishida T."/>
            <person name="Igarashi K."/>
            <person name="Samejima M."/>
            <person name="Suzuki H."/>
            <person name="Master E."/>
            <person name="Ferreira P."/>
            <person name="Ruiz-Duenas F.J."/>
            <person name="Held B."/>
            <person name="Canessa P."/>
            <person name="Larrondo L.F."/>
            <person name="Schmoll M."/>
            <person name="Druzhinina I.S."/>
            <person name="Kubicek C.P."/>
            <person name="Gaskell J.A."/>
            <person name="Kersten P."/>
            <person name="St John F."/>
            <person name="Glasner J."/>
            <person name="Sabat G."/>
            <person name="Splinter BonDurant S."/>
            <person name="Syed K."/>
            <person name="Yadav J."/>
            <person name="Mgbeahuruike A.C."/>
            <person name="Kovalchuk A."/>
            <person name="Asiegbu F.O."/>
            <person name="Lackner G."/>
            <person name="Hoffmeister D."/>
            <person name="Rencoret J."/>
            <person name="Gutierrez A."/>
            <person name="Sun H."/>
            <person name="Lindquist E."/>
            <person name="Barry K."/>
            <person name="Riley R."/>
            <person name="Grigoriev I.V."/>
            <person name="Henrissat B."/>
            <person name="Kues U."/>
            <person name="Berka R.M."/>
            <person name="Martinez A.T."/>
            <person name="Covert S.F."/>
            <person name="Blanchette R.A."/>
            <person name="Cullen D."/>
        </authorList>
    </citation>
    <scope>NUCLEOTIDE SEQUENCE [LARGE SCALE GENOMIC DNA]</scope>
    <source>
        <strain evidence="4 5">11061_1 CR5-6</strain>
    </source>
</reference>
<dbReference type="OrthoDB" id="2757612at2759"/>
<dbReference type="HOGENOM" id="CLU_1142920_0_0_1"/>
<proteinExistence type="predicted"/>
<dbReference type="AlphaFoldDB" id="A0A0C3SCB8"/>
<feature type="transmembrane region" description="Helical" evidence="3">
    <location>
        <begin position="6"/>
        <end position="31"/>
    </location>
</feature>
<sequence>MSAFDIAGTVFSVIGLVGILQQIYQFVYGFFPAAHLRILDETLTDAGSLYHTAVEENLLEETPAGRQIPSEMERLRREAERLRAKVRAQNGIFGQWREMRAGLSATIRSATERADRIRAEITSAAEEAREIRTREQRQTRVYLIPPHLYDEIGTTYADSQASGADDSGGERSGNQVLQASAIDTQHNSLLSRGSTVPPSTTTFISDADAAPFAPQGVPGPLAGTQASVSNPRTSPNAARGHHM</sequence>
<evidence type="ECO:0000256" key="1">
    <source>
        <dbReference type="SAM" id="Coils"/>
    </source>
</evidence>
<feature type="region of interest" description="Disordered" evidence="2">
    <location>
        <begin position="185"/>
        <end position="243"/>
    </location>
</feature>
<gene>
    <name evidence="4" type="ORF">PHLGIDRAFT_29469</name>
</gene>
<feature type="coiled-coil region" evidence="1">
    <location>
        <begin position="72"/>
        <end position="134"/>
    </location>
</feature>
<keyword evidence="3" id="KW-1133">Transmembrane helix</keyword>
<dbReference type="EMBL" id="KN840476">
    <property type="protein sequence ID" value="KIP08700.1"/>
    <property type="molecule type" value="Genomic_DNA"/>
</dbReference>
<evidence type="ECO:0000313" key="4">
    <source>
        <dbReference type="EMBL" id="KIP08700.1"/>
    </source>
</evidence>
<organism evidence="4 5">
    <name type="scientific">Phlebiopsis gigantea (strain 11061_1 CR5-6)</name>
    <name type="common">White-rot fungus</name>
    <name type="synonym">Peniophora gigantea</name>
    <dbReference type="NCBI Taxonomy" id="745531"/>
    <lineage>
        <taxon>Eukaryota</taxon>
        <taxon>Fungi</taxon>
        <taxon>Dikarya</taxon>
        <taxon>Basidiomycota</taxon>
        <taxon>Agaricomycotina</taxon>
        <taxon>Agaricomycetes</taxon>
        <taxon>Polyporales</taxon>
        <taxon>Phanerochaetaceae</taxon>
        <taxon>Phlebiopsis</taxon>
    </lineage>
</organism>
<keyword evidence="5" id="KW-1185">Reference proteome</keyword>
<dbReference type="Proteomes" id="UP000053257">
    <property type="component" value="Unassembled WGS sequence"/>
</dbReference>
<accession>A0A0C3SCB8</accession>
<feature type="compositionally biased region" description="Polar residues" evidence="2">
    <location>
        <begin position="185"/>
        <end position="204"/>
    </location>
</feature>
<evidence type="ECO:0000256" key="2">
    <source>
        <dbReference type="SAM" id="MobiDB-lite"/>
    </source>
</evidence>
<keyword evidence="3" id="KW-0472">Membrane</keyword>
<protein>
    <submittedName>
        <fullName evidence="4">Uncharacterized protein</fullName>
    </submittedName>
</protein>
<evidence type="ECO:0000256" key="3">
    <source>
        <dbReference type="SAM" id="Phobius"/>
    </source>
</evidence>
<name>A0A0C3SCB8_PHLG1</name>
<keyword evidence="1" id="KW-0175">Coiled coil</keyword>
<feature type="compositionally biased region" description="Polar residues" evidence="2">
    <location>
        <begin position="224"/>
        <end position="236"/>
    </location>
</feature>
<evidence type="ECO:0000313" key="5">
    <source>
        <dbReference type="Proteomes" id="UP000053257"/>
    </source>
</evidence>
<keyword evidence="3" id="KW-0812">Transmembrane</keyword>